<comment type="caution">
    <text evidence="2">The sequence shown here is derived from an EMBL/GenBank/DDBJ whole genome shotgun (WGS) entry which is preliminary data.</text>
</comment>
<evidence type="ECO:0000313" key="3">
    <source>
        <dbReference type="Proteomes" id="UP000091857"/>
    </source>
</evidence>
<gene>
    <name evidence="2" type="ORF">MANES_15G096900v8</name>
</gene>
<dbReference type="Gramene" id="Manes.15G096900.1.v8.1">
    <property type="protein sequence ID" value="Manes.15G096900.1.v8.1.CDS"/>
    <property type="gene ID" value="Manes.15G096900.v8.1"/>
</dbReference>
<feature type="compositionally biased region" description="Basic and acidic residues" evidence="1">
    <location>
        <begin position="77"/>
        <end position="95"/>
    </location>
</feature>
<keyword evidence="3" id="KW-1185">Reference proteome</keyword>
<reference evidence="3" key="1">
    <citation type="journal article" date="2016" name="Nat. Biotechnol.">
        <title>Sequencing wild and cultivated cassava and related species reveals extensive interspecific hybridization and genetic diversity.</title>
        <authorList>
            <person name="Bredeson J.V."/>
            <person name="Lyons J.B."/>
            <person name="Prochnik S.E."/>
            <person name="Wu G.A."/>
            <person name="Ha C.M."/>
            <person name="Edsinger-Gonzales E."/>
            <person name="Grimwood J."/>
            <person name="Schmutz J."/>
            <person name="Rabbi I.Y."/>
            <person name="Egesi C."/>
            <person name="Nauluvula P."/>
            <person name="Lebot V."/>
            <person name="Ndunguru J."/>
            <person name="Mkamilo G."/>
            <person name="Bart R.S."/>
            <person name="Setter T.L."/>
            <person name="Gleadow R.M."/>
            <person name="Kulakow P."/>
            <person name="Ferguson M.E."/>
            <person name="Rounsley S."/>
            <person name="Rokhsar D.S."/>
        </authorList>
    </citation>
    <scope>NUCLEOTIDE SEQUENCE [LARGE SCALE GENOMIC DNA]</scope>
    <source>
        <strain evidence="3">cv. AM560-2</strain>
    </source>
</reference>
<accession>A0A2C9UEG9</accession>
<evidence type="ECO:0000313" key="2">
    <source>
        <dbReference type="EMBL" id="OAY28825.1"/>
    </source>
</evidence>
<dbReference type="EMBL" id="CM004401">
    <property type="protein sequence ID" value="OAY28825.1"/>
    <property type="molecule type" value="Genomic_DNA"/>
</dbReference>
<evidence type="ECO:0000256" key="1">
    <source>
        <dbReference type="SAM" id="MobiDB-lite"/>
    </source>
</evidence>
<feature type="region of interest" description="Disordered" evidence="1">
    <location>
        <begin position="34"/>
        <end position="95"/>
    </location>
</feature>
<protein>
    <submittedName>
        <fullName evidence="2">Uncharacterized protein</fullName>
    </submittedName>
</protein>
<organism evidence="2 3">
    <name type="scientific">Manihot esculenta</name>
    <name type="common">Cassava</name>
    <name type="synonym">Jatropha manihot</name>
    <dbReference type="NCBI Taxonomy" id="3983"/>
    <lineage>
        <taxon>Eukaryota</taxon>
        <taxon>Viridiplantae</taxon>
        <taxon>Streptophyta</taxon>
        <taxon>Embryophyta</taxon>
        <taxon>Tracheophyta</taxon>
        <taxon>Spermatophyta</taxon>
        <taxon>Magnoliopsida</taxon>
        <taxon>eudicotyledons</taxon>
        <taxon>Gunneridae</taxon>
        <taxon>Pentapetalae</taxon>
        <taxon>rosids</taxon>
        <taxon>fabids</taxon>
        <taxon>Malpighiales</taxon>
        <taxon>Euphorbiaceae</taxon>
        <taxon>Crotonoideae</taxon>
        <taxon>Manihoteae</taxon>
        <taxon>Manihot</taxon>
    </lineage>
</organism>
<name>A0A2C9UEG9_MANES</name>
<dbReference type="AlphaFoldDB" id="A0A2C9UEG9"/>
<sequence>MAVVVGFMPNKALLPMPSSRLSFYQSKTMIIRCGPPKKPDISRGKKPQINAAPREGTLARSKREEDVTLARTSFNSSEKESKGRVDDGMESEVSK</sequence>
<dbReference type="Proteomes" id="UP000091857">
    <property type="component" value="Chromosome 15"/>
</dbReference>
<proteinExistence type="predicted"/>